<keyword evidence="3" id="KW-1185">Reference proteome</keyword>
<keyword evidence="1" id="KW-0472">Membrane</keyword>
<sequence>MGNEINDKPAYLTSKEAKFSLGVHRGPLPTGQYDSPNSEHVESVGGVSLAITKRTRKQRLTRHWKRFWCCYLVGNIVFLAIFLPIFFMVIIPAISQLVLNKSNLVLVNGAVMQPRPSSIQLTLQSTLDLKIALPVRIDPMTLNLYNRDTGADSPWANISIEGQTIKGDATLGATDKHTPISNSTAWAKYVHDVVFQKQSTVSLGGWTTAYLGKLKSRVKMDKDVVSPALDSLTGFSISNSTVLFPASANGTNLIGMATLPNPSVLTIEIGNIILDIYSGSLLIGNATLEGVTLRPGNNTNSITGVLDLRKIINNLGDVIESQASTISTGNLALTTITRSVIWNDIEVPYYTKVLQELTLTANVGIVSTLQNTLHNLLHPNGSSNTRPLSNIIPNLTSAVDRAKANLKMTDSTDVSSALKRNVHHMDILMDEHLIKRDAIIESLASLYLGQETP</sequence>
<proteinExistence type="predicted"/>
<reference evidence="2" key="2">
    <citation type="journal article" date="2023" name="IMA Fungus">
        <title>Comparative genomic study of the Penicillium genus elucidates a diverse pangenome and 15 lateral gene transfer events.</title>
        <authorList>
            <person name="Petersen C."/>
            <person name="Sorensen T."/>
            <person name="Nielsen M.R."/>
            <person name="Sondergaard T.E."/>
            <person name="Sorensen J.L."/>
            <person name="Fitzpatrick D.A."/>
            <person name="Frisvad J.C."/>
            <person name="Nielsen K.L."/>
        </authorList>
    </citation>
    <scope>NUCLEOTIDE SEQUENCE</scope>
    <source>
        <strain evidence="2">IBT 23319</strain>
    </source>
</reference>
<reference evidence="2" key="1">
    <citation type="submission" date="2022-11" db="EMBL/GenBank/DDBJ databases">
        <authorList>
            <person name="Petersen C."/>
        </authorList>
    </citation>
    <scope>NUCLEOTIDE SEQUENCE</scope>
    <source>
        <strain evidence="2">IBT 23319</strain>
    </source>
</reference>
<evidence type="ECO:0000256" key="1">
    <source>
        <dbReference type="SAM" id="Phobius"/>
    </source>
</evidence>
<dbReference type="InterPro" id="IPR046368">
    <property type="entry name" value="Tag1"/>
</dbReference>
<evidence type="ECO:0000313" key="3">
    <source>
        <dbReference type="Proteomes" id="UP001147733"/>
    </source>
</evidence>
<dbReference type="Proteomes" id="UP001147733">
    <property type="component" value="Unassembled WGS sequence"/>
</dbReference>
<dbReference type="GO" id="GO:0000329">
    <property type="term" value="C:fungal-type vacuole membrane"/>
    <property type="evidence" value="ECO:0007669"/>
    <property type="project" value="InterPro"/>
</dbReference>
<accession>A0A9W9P0H8</accession>
<dbReference type="PANTHER" id="PTHR35895:SF2">
    <property type="match status" value="1"/>
</dbReference>
<dbReference type="AlphaFoldDB" id="A0A9W9P0H8"/>
<dbReference type="InterPro" id="IPR022185">
    <property type="entry name" value="DUF3712"/>
</dbReference>
<protein>
    <submittedName>
        <fullName evidence="2">Uncharacterized protein</fullName>
    </submittedName>
</protein>
<dbReference type="OrthoDB" id="10039566at2759"/>
<dbReference type="GeneID" id="81383059"/>
<evidence type="ECO:0000313" key="2">
    <source>
        <dbReference type="EMBL" id="KAJ5233206.1"/>
    </source>
</evidence>
<dbReference type="RefSeq" id="XP_056500706.1">
    <property type="nucleotide sequence ID" value="XM_056643892.1"/>
</dbReference>
<keyword evidence="1" id="KW-0812">Transmembrane</keyword>
<dbReference type="EMBL" id="JAPQKT010000004">
    <property type="protein sequence ID" value="KAJ5233206.1"/>
    <property type="molecule type" value="Genomic_DNA"/>
</dbReference>
<organism evidence="2 3">
    <name type="scientific">Penicillium citrinum</name>
    <dbReference type="NCBI Taxonomy" id="5077"/>
    <lineage>
        <taxon>Eukaryota</taxon>
        <taxon>Fungi</taxon>
        <taxon>Dikarya</taxon>
        <taxon>Ascomycota</taxon>
        <taxon>Pezizomycotina</taxon>
        <taxon>Eurotiomycetes</taxon>
        <taxon>Eurotiomycetidae</taxon>
        <taxon>Eurotiales</taxon>
        <taxon>Aspergillaceae</taxon>
        <taxon>Penicillium</taxon>
    </lineage>
</organism>
<keyword evidence="1" id="KW-1133">Transmembrane helix</keyword>
<name>A0A9W9P0H8_PENCI</name>
<comment type="caution">
    <text evidence="2">The sequence shown here is derived from an EMBL/GenBank/DDBJ whole genome shotgun (WGS) entry which is preliminary data.</text>
</comment>
<dbReference type="Pfam" id="PF12505">
    <property type="entry name" value="DUF3712"/>
    <property type="match status" value="1"/>
</dbReference>
<feature type="transmembrane region" description="Helical" evidence="1">
    <location>
        <begin position="67"/>
        <end position="94"/>
    </location>
</feature>
<gene>
    <name evidence="2" type="ORF">N7469_004972</name>
</gene>
<dbReference type="PANTHER" id="PTHR35895">
    <property type="entry name" value="CHROMOSOME 16, WHOLE GENOME SHOTGUN SEQUENCE"/>
    <property type="match status" value="1"/>
</dbReference>